<evidence type="ECO:0000256" key="10">
    <source>
        <dbReference type="PIRSR" id="PIRSR000105-1"/>
    </source>
</evidence>
<evidence type="ECO:0000256" key="1">
    <source>
        <dbReference type="ARBA" id="ARBA00004496"/>
    </source>
</evidence>
<dbReference type="GO" id="GO:0005737">
    <property type="term" value="C:cytoplasm"/>
    <property type="evidence" value="ECO:0007669"/>
    <property type="project" value="UniProtKB-SubCell"/>
</dbReference>
<feature type="binding site" evidence="11">
    <location>
        <begin position="14"/>
        <end position="19"/>
    </location>
    <ligand>
        <name>NAD(+)</name>
        <dbReference type="ChEBI" id="CHEBI:57540"/>
    </ligand>
</feature>
<feature type="domain" description="3-hydroxyacyl-CoA dehydrogenase NAD binding" evidence="13">
    <location>
        <begin position="10"/>
        <end position="196"/>
    </location>
</feature>
<feature type="binding site" evidence="11">
    <location>
        <position position="291"/>
    </location>
    <ligand>
        <name>NAD(+)</name>
        <dbReference type="ChEBI" id="CHEBI:57540"/>
    </ligand>
</feature>
<feature type="binding site" evidence="11">
    <location>
        <position position="111"/>
    </location>
    <ligand>
        <name>NAD(+)</name>
        <dbReference type="ChEBI" id="CHEBI:57540"/>
    </ligand>
</feature>
<evidence type="ECO:0000256" key="2">
    <source>
        <dbReference type="ARBA" id="ARBA00009463"/>
    </source>
</evidence>
<organism evidence="14 15">
    <name type="scientific">Azoarcus indigens</name>
    <dbReference type="NCBI Taxonomy" id="29545"/>
    <lineage>
        <taxon>Bacteria</taxon>
        <taxon>Pseudomonadati</taxon>
        <taxon>Pseudomonadota</taxon>
        <taxon>Betaproteobacteria</taxon>
        <taxon>Rhodocyclales</taxon>
        <taxon>Zoogloeaceae</taxon>
        <taxon>Azoarcus</taxon>
    </lineage>
</organism>
<evidence type="ECO:0000256" key="7">
    <source>
        <dbReference type="ARBA" id="ARBA00023027"/>
    </source>
</evidence>
<sequence>MSGAPQEALVGALGAGRMGRGIVLAFALAGREAVLLDIKPREREALAKLKAEAEAELRASLATLVELGVVKAEVVEAVVSRVRIVGRDEAPAWLGRLGLVFEGVPETVDAKREAFDYACRFLPEDALLASTSSTILSTELAALVTRPERFLNAHWLNPAYLIPLVELSPHPGTAPDATRRMTEMLEAVGKVPVVCAAQPGYIVPRLQSLVMNEAARMIEQGVATAEDIDKATRYGFGIRYAAMGVVEFIDFGGADILYYASGYLAKALDDSRYACPPIVERKMAEGNIGLKTGEGFYDWRKVDQPAYRRQALARLTELLRMNELLPPDGERRG</sequence>
<feature type="binding site" evidence="11">
    <location>
        <position position="157"/>
    </location>
    <ligand>
        <name>NAD(+)</name>
        <dbReference type="ChEBI" id="CHEBI:57540"/>
    </ligand>
</feature>
<gene>
    <name evidence="14" type="ORF">C7389_10235</name>
</gene>
<evidence type="ECO:0000313" key="14">
    <source>
        <dbReference type="EMBL" id="TDN56100.1"/>
    </source>
</evidence>
<keyword evidence="6" id="KW-0560">Oxidoreductase</keyword>
<evidence type="ECO:0000259" key="12">
    <source>
        <dbReference type="Pfam" id="PF00725"/>
    </source>
</evidence>
<dbReference type="EC" id="1.1.1.45" evidence="8"/>
<evidence type="ECO:0000313" key="15">
    <source>
        <dbReference type="Proteomes" id="UP000295129"/>
    </source>
</evidence>
<dbReference type="Pfam" id="PF02737">
    <property type="entry name" value="3HCDH_N"/>
    <property type="match status" value="1"/>
</dbReference>
<dbReference type="GO" id="GO:0050104">
    <property type="term" value="F:L-gulonate 3-dehydrogenase activity"/>
    <property type="evidence" value="ECO:0007669"/>
    <property type="project" value="UniProtKB-EC"/>
</dbReference>
<dbReference type="RefSeq" id="WP_133588274.1">
    <property type="nucleotide sequence ID" value="NZ_SNVV01000002.1"/>
</dbReference>
<comment type="caution">
    <text evidence="14">The sequence shown here is derived from an EMBL/GenBank/DDBJ whole genome shotgun (WGS) entry which is preliminary data.</text>
</comment>
<evidence type="ECO:0000259" key="13">
    <source>
        <dbReference type="Pfam" id="PF02737"/>
    </source>
</evidence>
<dbReference type="PANTHER" id="PTHR48075:SF1">
    <property type="entry name" value="LAMBDA-CRYSTALLIN HOMOLOG"/>
    <property type="match status" value="1"/>
</dbReference>
<keyword evidence="7 11" id="KW-0520">NAD</keyword>
<dbReference type="InterPro" id="IPR036291">
    <property type="entry name" value="NAD(P)-bd_dom_sf"/>
</dbReference>
<feature type="domain" description="3-hydroxyacyl-CoA dehydrogenase C-terminal" evidence="12">
    <location>
        <begin position="200"/>
        <end position="299"/>
    </location>
</feature>
<protein>
    <recommendedName>
        <fullName evidence="9">L-gulonate 3-dehydrogenase</fullName>
        <ecNumber evidence="8">1.1.1.45</ecNumber>
    </recommendedName>
    <alternativeName>
        <fullName evidence="9">L-gulonate 3-dehydrogenase</fullName>
    </alternativeName>
</protein>
<evidence type="ECO:0000256" key="8">
    <source>
        <dbReference type="ARBA" id="ARBA00038962"/>
    </source>
</evidence>
<keyword evidence="4" id="KW-0963">Cytoplasm</keyword>
<feature type="site" description="Important for catalytic activity" evidence="10">
    <location>
        <position position="154"/>
    </location>
</feature>
<feature type="binding site" evidence="11">
    <location>
        <position position="37"/>
    </location>
    <ligand>
        <name>NAD(+)</name>
        <dbReference type="ChEBI" id="CHEBI:57540"/>
    </ligand>
</feature>
<dbReference type="InterPro" id="IPR022694">
    <property type="entry name" value="3-OHacyl-CoA_DH"/>
</dbReference>
<dbReference type="SUPFAM" id="SSF48179">
    <property type="entry name" value="6-phosphogluconate dehydrogenase C-terminal domain-like"/>
    <property type="match status" value="1"/>
</dbReference>
<dbReference type="EMBL" id="SNVV01000002">
    <property type="protein sequence ID" value="TDN56100.1"/>
    <property type="molecule type" value="Genomic_DNA"/>
</dbReference>
<dbReference type="PIRSF" id="PIRSF000105">
    <property type="entry name" value="HCDH"/>
    <property type="match status" value="1"/>
</dbReference>
<evidence type="ECO:0000256" key="5">
    <source>
        <dbReference type="ARBA" id="ARBA00022553"/>
    </source>
</evidence>
<dbReference type="InterPro" id="IPR013328">
    <property type="entry name" value="6PGD_dom2"/>
</dbReference>
<dbReference type="Proteomes" id="UP000295129">
    <property type="component" value="Unassembled WGS sequence"/>
</dbReference>
<dbReference type="InterPro" id="IPR006108">
    <property type="entry name" value="3HC_DH_C"/>
</dbReference>
<dbReference type="GO" id="GO:0070403">
    <property type="term" value="F:NAD+ binding"/>
    <property type="evidence" value="ECO:0007669"/>
    <property type="project" value="InterPro"/>
</dbReference>
<evidence type="ECO:0000256" key="6">
    <source>
        <dbReference type="ARBA" id="ARBA00023002"/>
    </source>
</evidence>
<name>A0A4R6ED37_9RHOO</name>
<comment type="similarity">
    <text evidence="2">Belongs to the 3-hydroxyacyl-CoA dehydrogenase family.</text>
</comment>
<dbReference type="InterPro" id="IPR008927">
    <property type="entry name" value="6-PGluconate_DH-like_C_sf"/>
</dbReference>
<proteinExistence type="inferred from homology"/>
<dbReference type="NCBIfam" id="NF006125">
    <property type="entry name" value="PRK08269.1"/>
    <property type="match status" value="1"/>
</dbReference>
<dbReference type="GO" id="GO:0006631">
    <property type="term" value="P:fatty acid metabolic process"/>
    <property type="evidence" value="ECO:0007669"/>
    <property type="project" value="InterPro"/>
</dbReference>
<dbReference type="InterPro" id="IPR006176">
    <property type="entry name" value="3-OHacyl-CoA_DH_NAD-bd"/>
</dbReference>
<evidence type="ECO:0000256" key="4">
    <source>
        <dbReference type="ARBA" id="ARBA00022490"/>
    </source>
</evidence>
<dbReference type="Gene3D" id="1.10.1040.10">
    <property type="entry name" value="N-(1-d-carboxylethyl)-l-norvaline Dehydrogenase, domain 2"/>
    <property type="match status" value="1"/>
</dbReference>
<evidence type="ECO:0000256" key="3">
    <source>
        <dbReference type="ARBA" id="ARBA00011738"/>
    </source>
</evidence>
<feature type="binding site" evidence="11">
    <location>
        <position position="106"/>
    </location>
    <ligand>
        <name>NAD(+)</name>
        <dbReference type="ChEBI" id="CHEBI:57540"/>
    </ligand>
</feature>
<dbReference type="OrthoDB" id="5287258at2"/>
<keyword evidence="15" id="KW-1185">Reference proteome</keyword>
<evidence type="ECO:0000256" key="11">
    <source>
        <dbReference type="PIRSR" id="PIRSR000105-2"/>
    </source>
</evidence>
<dbReference type="Pfam" id="PF00725">
    <property type="entry name" value="3HCDH"/>
    <property type="match status" value="1"/>
</dbReference>
<comment type="subcellular location">
    <subcellularLocation>
        <location evidence="1">Cytoplasm</location>
    </subcellularLocation>
</comment>
<dbReference type="PANTHER" id="PTHR48075">
    <property type="entry name" value="3-HYDROXYACYL-COA DEHYDROGENASE FAMILY PROTEIN"/>
    <property type="match status" value="1"/>
</dbReference>
<dbReference type="AlphaFoldDB" id="A0A4R6ED37"/>
<feature type="binding site" evidence="11">
    <location>
        <position position="133"/>
    </location>
    <ligand>
        <name>NAD(+)</name>
        <dbReference type="ChEBI" id="CHEBI:57540"/>
    </ligand>
</feature>
<accession>A0A4R6ED37</accession>
<dbReference type="SUPFAM" id="SSF51735">
    <property type="entry name" value="NAD(P)-binding Rossmann-fold domains"/>
    <property type="match status" value="1"/>
</dbReference>
<keyword evidence="5" id="KW-0597">Phosphoprotein</keyword>
<reference evidence="14 15" key="1">
    <citation type="submission" date="2019-03" db="EMBL/GenBank/DDBJ databases">
        <title>Genomic Encyclopedia of Type Strains, Phase IV (KMG-IV): sequencing the most valuable type-strain genomes for metagenomic binning, comparative biology and taxonomic classification.</title>
        <authorList>
            <person name="Goeker M."/>
        </authorList>
    </citation>
    <scope>NUCLEOTIDE SEQUENCE [LARGE SCALE GENOMIC DNA]</scope>
    <source>
        <strain evidence="14 15">DSM 12121</strain>
    </source>
</reference>
<evidence type="ECO:0000256" key="9">
    <source>
        <dbReference type="ARBA" id="ARBA00042709"/>
    </source>
</evidence>
<dbReference type="Gene3D" id="3.40.50.720">
    <property type="entry name" value="NAD(P)-binding Rossmann-like Domain"/>
    <property type="match status" value="1"/>
</dbReference>
<comment type="subunit">
    <text evidence="3">Homodimer.</text>
</comment>